<comment type="subcellular location">
    <subcellularLocation>
        <location evidence="1">Membrane</location>
        <topology evidence="1">Multi-pass membrane protein</topology>
    </subcellularLocation>
</comment>
<dbReference type="PANTHER" id="PTHR43066">
    <property type="entry name" value="RHOMBOID-RELATED PROTEIN"/>
    <property type="match status" value="1"/>
</dbReference>
<dbReference type="Gene3D" id="1.20.1540.10">
    <property type="entry name" value="Rhomboid-like"/>
    <property type="match status" value="1"/>
</dbReference>
<organism evidence="11 12">
    <name type="scientific">Taishania pollutisoli</name>
    <dbReference type="NCBI Taxonomy" id="2766479"/>
    <lineage>
        <taxon>Bacteria</taxon>
        <taxon>Pseudomonadati</taxon>
        <taxon>Bacteroidota</taxon>
        <taxon>Flavobacteriia</taxon>
        <taxon>Flavobacteriales</taxon>
        <taxon>Crocinitomicaceae</taxon>
        <taxon>Taishania</taxon>
    </lineage>
</organism>
<evidence type="ECO:0000256" key="4">
    <source>
        <dbReference type="ARBA" id="ARBA00022692"/>
    </source>
</evidence>
<feature type="transmembrane region" description="Helical" evidence="9">
    <location>
        <begin position="141"/>
        <end position="163"/>
    </location>
</feature>
<evidence type="ECO:0000256" key="8">
    <source>
        <dbReference type="SAM" id="MobiDB-lite"/>
    </source>
</evidence>
<accession>A0A8J6PIG6</accession>
<dbReference type="GO" id="GO:0006508">
    <property type="term" value="P:proteolysis"/>
    <property type="evidence" value="ECO:0007669"/>
    <property type="project" value="UniProtKB-KW"/>
</dbReference>
<keyword evidence="7 9" id="KW-0472">Membrane</keyword>
<feature type="transmembrane region" description="Helical" evidence="9">
    <location>
        <begin position="117"/>
        <end position="134"/>
    </location>
</feature>
<dbReference type="GO" id="GO:0016020">
    <property type="term" value="C:membrane"/>
    <property type="evidence" value="ECO:0007669"/>
    <property type="project" value="UniProtKB-SubCell"/>
</dbReference>
<dbReference type="RefSeq" id="WP_216713876.1">
    <property type="nucleotide sequence ID" value="NZ_JACVEL010000003.1"/>
</dbReference>
<dbReference type="Proteomes" id="UP000652681">
    <property type="component" value="Unassembled WGS sequence"/>
</dbReference>
<evidence type="ECO:0000259" key="10">
    <source>
        <dbReference type="Pfam" id="PF01694"/>
    </source>
</evidence>
<evidence type="ECO:0000256" key="3">
    <source>
        <dbReference type="ARBA" id="ARBA00022670"/>
    </source>
</evidence>
<keyword evidence="3 11" id="KW-0645">Protease</keyword>
<feature type="transmembrane region" description="Helical" evidence="9">
    <location>
        <begin position="12"/>
        <end position="31"/>
    </location>
</feature>
<proteinExistence type="inferred from homology"/>
<dbReference type="Pfam" id="PF01694">
    <property type="entry name" value="Rhomboid"/>
    <property type="match status" value="1"/>
</dbReference>
<evidence type="ECO:0000256" key="6">
    <source>
        <dbReference type="ARBA" id="ARBA00022989"/>
    </source>
</evidence>
<evidence type="ECO:0000256" key="2">
    <source>
        <dbReference type="ARBA" id="ARBA00009045"/>
    </source>
</evidence>
<gene>
    <name evidence="11" type="ORF">H9Y05_06920</name>
</gene>
<feature type="domain" description="Peptidase S54 rhomboid" evidence="10">
    <location>
        <begin position="55"/>
        <end position="188"/>
    </location>
</feature>
<feature type="region of interest" description="Disordered" evidence="8">
    <location>
        <begin position="246"/>
        <end position="265"/>
    </location>
</feature>
<dbReference type="InterPro" id="IPR022764">
    <property type="entry name" value="Peptidase_S54_rhomboid_dom"/>
</dbReference>
<dbReference type="GO" id="GO:0004252">
    <property type="term" value="F:serine-type endopeptidase activity"/>
    <property type="evidence" value="ECO:0007669"/>
    <property type="project" value="InterPro"/>
</dbReference>
<evidence type="ECO:0000256" key="9">
    <source>
        <dbReference type="SAM" id="Phobius"/>
    </source>
</evidence>
<dbReference type="SUPFAM" id="SSF144091">
    <property type="entry name" value="Rhomboid-like"/>
    <property type="match status" value="1"/>
</dbReference>
<evidence type="ECO:0000313" key="11">
    <source>
        <dbReference type="EMBL" id="MBC9812209.1"/>
    </source>
</evidence>
<protein>
    <submittedName>
        <fullName evidence="11">Rhomboid family intramembrane serine protease</fullName>
    </submittedName>
</protein>
<keyword evidence="5" id="KW-0378">Hydrolase</keyword>
<name>A0A8J6PIG6_9FLAO</name>
<evidence type="ECO:0000256" key="1">
    <source>
        <dbReference type="ARBA" id="ARBA00004141"/>
    </source>
</evidence>
<feature type="transmembrane region" description="Helical" evidence="9">
    <location>
        <begin position="67"/>
        <end position="88"/>
    </location>
</feature>
<dbReference type="EMBL" id="JACVEL010000003">
    <property type="protein sequence ID" value="MBC9812209.1"/>
    <property type="molecule type" value="Genomic_DNA"/>
</dbReference>
<feature type="compositionally biased region" description="Acidic residues" evidence="8">
    <location>
        <begin position="251"/>
        <end position="265"/>
    </location>
</feature>
<feature type="transmembrane region" description="Helical" evidence="9">
    <location>
        <begin position="169"/>
        <end position="188"/>
    </location>
</feature>
<sequence>MQIRKHPFGSTLEALIYPFLLVALLWIIQWIDALSSLDFYKWGLLPRSVEGLKGILFMPLLHSQQDIHHVLNNSVTLYLMLAVLIYYYRDIALKVFLLLWVMTGALVWIYAENHGSYHIGISGVIYGLLGFLFTSGVLRRYLPLQAISMFIIFIYGNMIWGIFPIRANVSWEGHFMGLVAGVILAFVYKRDAVQRPKYQYEIEKELGIEPPDLEGQWIARQQELRRQQEEEQRRAAGYYIVYHYIPNNPEPTEEDPSMDENDGQQ</sequence>
<keyword evidence="12" id="KW-1185">Reference proteome</keyword>
<dbReference type="AlphaFoldDB" id="A0A8J6PIG6"/>
<evidence type="ECO:0000256" key="5">
    <source>
        <dbReference type="ARBA" id="ARBA00022801"/>
    </source>
</evidence>
<evidence type="ECO:0000313" key="12">
    <source>
        <dbReference type="Proteomes" id="UP000652681"/>
    </source>
</evidence>
<feature type="transmembrane region" description="Helical" evidence="9">
    <location>
        <begin position="95"/>
        <end position="111"/>
    </location>
</feature>
<comment type="caution">
    <text evidence="11">The sequence shown here is derived from an EMBL/GenBank/DDBJ whole genome shotgun (WGS) entry which is preliminary data.</text>
</comment>
<comment type="similarity">
    <text evidence="2">Belongs to the peptidase S54 family.</text>
</comment>
<evidence type="ECO:0000256" key="7">
    <source>
        <dbReference type="ARBA" id="ARBA00023136"/>
    </source>
</evidence>
<keyword evidence="6 9" id="KW-1133">Transmembrane helix</keyword>
<dbReference type="PANTHER" id="PTHR43066:SF1">
    <property type="entry name" value="RHOMBOID PROTEIN 2"/>
    <property type="match status" value="1"/>
</dbReference>
<reference evidence="11" key="1">
    <citation type="submission" date="2020-09" db="EMBL/GenBank/DDBJ databases">
        <title>Taishania pollutisoli gen. nov., sp. nov., Isolated from Tetrabromobisphenol A-Contaminated Soil.</title>
        <authorList>
            <person name="Chen Q."/>
        </authorList>
    </citation>
    <scope>NUCLEOTIDE SEQUENCE</scope>
    <source>
        <strain evidence="11">CZZ-1</strain>
    </source>
</reference>
<dbReference type="InterPro" id="IPR035952">
    <property type="entry name" value="Rhomboid-like_sf"/>
</dbReference>
<keyword evidence="4 9" id="KW-0812">Transmembrane</keyword>